<reference evidence="1" key="1">
    <citation type="submission" date="2015-10" db="EMBL/GenBank/DDBJ databases">
        <authorList>
            <person name="Gilbert D.G."/>
        </authorList>
    </citation>
    <scope>NUCLEOTIDE SEQUENCE</scope>
</reference>
<dbReference type="EMBL" id="CZRL01000133">
    <property type="protein sequence ID" value="CUS55317.1"/>
    <property type="molecule type" value="Genomic_DNA"/>
</dbReference>
<name>A0A160TXM6_9ZZZZ</name>
<protein>
    <submittedName>
        <fullName evidence="1">Uncharacterized protein</fullName>
    </submittedName>
</protein>
<sequence length="61" mass="6996">MRLIANVLLYRRDHLGVREWNITVFIALCVVSDQPQGIDHPSTNPDINNLQRRKLLTAKTA</sequence>
<gene>
    <name evidence="1" type="ORF">MGWOODY_XGa1969</name>
</gene>
<accession>A0A160TXM6</accession>
<organism evidence="1">
    <name type="scientific">hydrothermal vent metagenome</name>
    <dbReference type="NCBI Taxonomy" id="652676"/>
    <lineage>
        <taxon>unclassified sequences</taxon>
        <taxon>metagenomes</taxon>
        <taxon>ecological metagenomes</taxon>
    </lineage>
</organism>
<proteinExistence type="predicted"/>
<evidence type="ECO:0000313" key="1">
    <source>
        <dbReference type="EMBL" id="CUS55317.1"/>
    </source>
</evidence>
<dbReference type="AlphaFoldDB" id="A0A160TXM6"/>